<dbReference type="Gene3D" id="1.10.260.40">
    <property type="entry name" value="lambda repressor-like DNA-binding domains"/>
    <property type="match status" value="1"/>
</dbReference>
<sequence>MLESFIEINGLPNGVNMPAALPMYRLVDPGLLRTLMRRTGTGAPITVRGLAEAAGCSRSTVGNLLAEQQSSVPAVTAHAIAQGIGVDVLILFTPVGRASTAARPSLAPAVPEGAAA</sequence>
<keyword evidence="3" id="KW-1185">Reference proteome</keyword>
<name>A0ABW0YX70_9ACTN</name>
<dbReference type="CDD" id="cd00093">
    <property type="entry name" value="HTH_XRE"/>
    <property type="match status" value="1"/>
</dbReference>
<dbReference type="InterPro" id="IPR001387">
    <property type="entry name" value="Cro/C1-type_HTH"/>
</dbReference>
<gene>
    <name evidence="2" type="ORF">ACFP1Z_09255</name>
</gene>
<dbReference type="PROSITE" id="PS50943">
    <property type="entry name" value="HTH_CROC1"/>
    <property type="match status" value="1"/>
</dbReference>
<proteinExistence type="predicted"/>
<protein>
    <submittedName>
        <fullName evidence="2">Helix-turn-helix domain-containing protein</fullName>
    </submittedName>
</protein>
<feature type="domain" description="HTH cro/C1-type" evidence="1">
    <location>
        <begin position="45"/>
        <end position="91"/>
    </location>
</feature>
<reference evidence="3" key="1">
    <citation type="journal article" date="2019" name="Int. J. Syst. Evol. Microbiol.">
        <title>The Global Catalogue of Microorganisms (GCM) 10K type strain sequencing project: providing services to taxonomists for standard genome sequencing and annotation.</title>
        <authorList>
            <consortium name="The Broad Institute Genomics Platform"/>
            <consortium name="The Broad Institute Genome Sequencing Center for Infectious Disease"/>
            <person name="Wu L."/>
            <person name="Ma J."/>
        </authorList>
    </citation>
    <scope>NUCLEOTIDE SEQUENCE [LARGE SCALE GENOMIC DNA]</scope>
    <source>
        <strain evidence="3">CGMCC 4.7304</strain>
    </source>
</reference>
<dbReference type="EMBL" id="JBHSPB010000004">
    <property type="protein sequence ID" value="MFC5720347.1"/>
    <property type="molecule type" value="Genomic_DNA"/>
</dbReference>
<evidence type="ECO:0000313" key="3">
    <source>
        <dbReference type="Proteomes" id="UP001596083"/>
    </source>
</evidence>
<accession>A0ABW0YX70</accession>
<dbReference type="InterPro" id="IPR010982">
    <property type="entry name" value="Lambda_DNA-bd_dom_sf"/>
</dbReference>
<evidence type="ECO:0000313" key="2">
    <source>
        <dbReference type="EMBL" id="MFC5720347.1"/>
    </source>
</evidence>
<dbReference type="Proteomes" id="UP001596083">
    <property type="component" value="Unassembled WGS sequence"/>
</dbReference>
<dbReference type="RefSeq" id="WP_390315450.1">
    <property type="nucleotide sequence ID" value="NZ_JBHSPB010000004.1"/>
</dbReference>
<organism evidence="2 3">
    <name type="scientific">Streptomyces gamaensis</name>
    <dbReference type="NCBI Taxonomy" id="1763542"/>
    <lineage>
        <taxon>Bacteria</taxon>
        <taxon>Bacillati</taxon>
        <taxon>Actinomycetota</taxon>
        <taxon>Actinomycetes</taxon>
        <taxon>Kitasatosporales</taxon>
        <taxon>Streptomycetaceae</taxon>
        <taxon>Streptomyces</taxon>
    </lineage>
</organism>
<evidence type="ECO:0000259" key="1">
    <source>
        <dbReference type="PROSITE" id="PS50943"/>
    </source>
</evidence>
<comment type="caution">
    <text evidence="2">The sequence shown here is derived from an EMBL/GenBank/DDBJ whole genome shotgun (WGS) entry which is preliminary data.</text>
</comment>
<dbReference type="SUPFAM" id="SSF47413">
    <property type="entry name" value="lambda repressor-like DNA-binding domains"/>
    <property type="match status" value="1"/>
</dbReference>